<keyword evidence="3" id="KW-1185">Reference proteome</keyword>
<dbReference type="Proteomes" id="UP000070700">
    <property type="component" value="Unassembled WGS sequence"/>
</dbReference>
<keyword evidence="1" id="KW-1133">Transmembrane helix</keyword>
<feature type="transmembrane region" description="Helical" evidence="1">
    <location>
        <begin position="112"/>
        <end position="134"/>
    </location>
</feature>
<evidence type="ECO:0000313" key="2">
    <source>
        <dbReference type="EMBL" id="KUJ17899.1"/>
    </source>
</evidence>
<feature type="transmembrane region" description="Helical" evidence="1">
    <location>
        <begin position="12"/>
        <end position="32"/>
    </location>
</feature>
<keyword evidence="1" id="KW-0812">Transmembrane</keyword>
<evidence type="ECO:0000256" key="1">
    <source>
        <dbReference type="SAM" id="Phobius"/>
    </source>
</evidence>
<accession>A0A194XCL1</accession>
<dbReference type="RefSeq" id="XP_018072254.1">
    <property type="nucleotide sequence ID" value="XM_018211809.1"/>
</dbReference>
<dbReference type="EMBL" id="KQ947413">
    <property type="protein sequence ID" value="KUJ17899.1"/>
    <property type="molecule type" value="Genomic_DNA"/>
</dbReference>
<dbReference type="InterPro" id="IPR009571">
    <property type="entry name" value="SUR7/Rim9-like_fungi"/>
</dbReference>
<keyword evidence="1" id="KW-0472">Membrane</keyword>
<dbReference type="InParanoid" id="A0A194XCL1"/>
<dbReference type="GO" id="GO:0032153">
    <property type="term" value="C:cell division site"/>
    <property type="evidence" value="ECO:0007669"/>
    <property type="project" value="TreeGrafter"/>
</dbReference>
<organism evidence="2 3">
    <name type="scientific">Mollisia scopiformis</name>
    <name type="common">Conifer needle endophyte fungus</name>
    <name type="synonym">Phialocephala scopiformis</name>
    <dbReference type="NCBI Taxonomy" id="149040"/>
    <lineage>
        <taxon>Eukaryota</taxon>
        <taxon>Fungi</taxon>
        <taxon>Dikarya</taxon>
        <taxon>Ascomycota</taxon>
        <taxon>Pezizomycotina</taxon>
        <taxon>Leotiomycetes</taxon>
        <taxon>Helotiales</taxon>
        <taxon>Mollisiaceae</taxon>
        <taxon>Mollisia</taxon>
    </lineage>
</organism>
<dbReference type="GO" id="GO:0005886">
    <property type="term" value="C:plasma membrane"/>
    <property type="evidence" value="ECO:0007669"/>
    <property type="project" value="InterPro"/>
</dbReference>
<dbReference type="OrthoDB" id="2354757at2759"/>
<gene>
    <name evidence="2" type="ORF">LY89DRAFT_643721</name>
</gene>
<name>A0A194XCL1_MOLSC</name>
<dbReference type="AlphaFoldDB" id="A0A194XCL1"/>
<proteinExistence type="predicted"/>
<dbReference type="Pfam" id="PF06687">
    <property type="entry name" value="SUR7"/>
    <property type="match status" value="1"/>
</dbReference>
<protein>
    <submittedName>
        <fullName evidence="2">Pali-domain-containing protein</fullName>
    </submittedName>
</protein>
<dbReference type="GeneID" id="28821535"/>
<feature type="transmembrane region" description="Helical" evidence="1">
    <location>
        <begin position="184"/>
        <end position="205"/>
    </location>
</feature>
<dbReference type="PANTHER" id="PTHR28013:SF7">
    <property type="entry name" value="PALI-DOMAIN-CONTAINING PROTEIN"/>
    <property type="match status" value="1"/>
</dbReference>
<evidence type="ECO:0000313" key="3">
    <source>
        <dbReference type="Proteomes" id="UP000070700"/>
    </source>
</evidence>
<dbReference type="KEGG" id="psco:LY89DRAFT_643721"/>
<dbReference type="GO" id="GO:0035838">
    <property type="term" value="C:growing cell tip"/>
    <property type="evidence" value="ECO:0007669"/>
    <property type="project" value="TreeGrafter"/>
</dbReference>
<sequence length="242" mass="26144">MAKTGIFHHLGTFLIFAAAILLLITTISAPVINDIAILKVMLTNQSDIRNSSVTFGTFGHCVLDVAPASTDQDYCTGKHIGYNPADIMAGIDHTTFTTASTDTTKALTRVMILHPIATGLAFISFLLALGAGFCGAIMAAMVAAVTWLITVVVMACDFALFGIIKNHVNKDGSGSHAYYSVGMWTILAAMLCLFFGTIVVLFTCLSSRMHRKDNRASKAGDAGYANGTTTTRRRFWQRRSRY</sequence>
<reference evidence="2 3" key="1">
    <citation type="submission" date="2015-10" db="EMBL/GenBank/DDBJ databases">
        <title>Full genome of DAOMC 229536 Phialocephala scopiformis, a fungal endophyte of spruce producing the potent anti-insectan compound rugulosin.</title>
        <authorList>
            <consortium name="DOE Joint Genome Institute"/>
            <person name="Walker A.K."/>
            <person name="Frasz S.L."/>
            <person name="Seifert K.A."/>
            <person name="Miller J.D."/>
            <person name="Mondo S.J."/>
            <person name="Labutti K."/>
            <person name="Lipzen A."/>
            <person name="Dockter R."/>
            <person name="Kennedy M."/>
            <person name="Grigoriev I.V."/>
            <person name="Spatafora J.W."/>
        </authorList>
    </citation>
    <scope>NUCLEOTIDE SEQUENCE [LARGE SCALE GENOMIC DNA]</scope>
    <source>
        <strain evidence="2 3">CBS 120377</strain>
    </source>
</reference>
<feature type="transmembrane region" description="Helical" evidence="1">
    <location>
        <begin position="141"/>
        <end position="164"/>
    </location>
</feature>
<dbReference type="InterPro" id="IPR051380">
    <property type="entry name" value="pH-response_reg_palI/RIM9"/>
</dbReference>
<dbReference type="PANTHER" id="PTHR28013">
    <property type="entry name" value="PROTEIN DCV1-RELATED"/>
    <property type="match status" value="1"/>
</dbReference>